<name>A0A2V1HM59_9MICO</name>
<dbReference type="RefSeq" id="WP_116757476.1">
    <property type="nucleotide sequence ID" value="NZ_JBHUEX010000001.1"/>
</dbReference>
<evidence type="ECO:0000313" key="3">
    <source>
        <dbReference type="Proteomes" id="UP000244893"/>
    </source>
</evidence>
<protein>
    <submittedName>
        <fullName evidence="2">Uncharacterized protein</fullName>
    </submittedName>
</protein>
<organism evidence="2 3">
    <name type="scientific">Amnibacterium flavum</name>
    <dbReference type="NCBI Taxonomy" id="2173173"/>
    <lineage>
        <taxon>Bacteria</taxon>
        <taxon>Bacillati</taxon>
        <taxon>Actinomycetota</taxon>
        <taxon>Actinomycetes</taxon>
        <taxon>Micrococcales</taxon>
        <taxon>Microbacteriaceae</taxon>
        <taxon>Amnibacterium</taxon>
    </lineage>
</organism>
<sequence length="187" mass="18645">MGASVVLVLYWCALVATVAAAAALSVVAWRSASRAVLYSAAGALALGLLLAAVPLPDPGFALGSLVTVLVIVAAVAGGGPAAAHVLSLTSRGTVRDGTHGGIILRHDGRDAEVLRGGTTIGLLERLAVAGTLLAGFPEGLAVVVAIKGVGRFSELDSSETRERFIIGSLVSVIWAACAAGIALLARS</sequence>
<reference evidence="2 3" key="1">
    <citation type="submission" date="2018-05" db="EMBL/GenBank/DDBJ databases">
        <title>Amnibacterium sp. M8JJ-5, whole genome shotgun sequence.</title>
        <authorList>
            <person name="Tuo L."/>
        </authorList>
    </citation>
    <scope>NUCLEOTIDE SEQUENCE [LARGE SCALE GENOMIC DNA]</scope>
    <source>
        <strain evidence="2 3">M8JJ-5</strain>
    </source>
</reference>
<feature type="transmembrane region" description="Helical" evidence="1">
    <location>
        <begin position="6"/>
        <end position="29"/>
    </location>
</feature>
<feature type="transmembrane region" description="Helical" evidence="1">
    <location>
        <begin position="36"/>
        <end position="55"/>
    </location>
</feature>
<accession>A0A2V1HM59</accession>
<dbReference type="EMBL" id="QEOP01000003">
    <property type="protein sequence ID" value="PVZ93491.1"/>
    <property type="molecule type" value="Genomic_DNA"/>
</dbReference>
<comment type="caution">
    <text evidence="2">The sequence shown here is derived from an EMBL/GenBank/DDBJ whole genome shotgun (WGS) entry which is preliminary data.</text>
</comment>
<keyword evidence="1" id="KW-1133">Transmembrane helix</keyword>
<feature type="transmembrane region" description="Helical" evidence="1">
    <location>
        <begin position="61"/>
        <end position="86"/>
    </location>
</feature>
<gene>
    <name evidence="2" type="ORF">DDQ50_14290</name>
</gene>
<keyword evidence="3" id="KW-1185">Reference proteome</keyword>
<evidence type="ECO:0000256" key="1">
    <source>
        <dbReference type="SAM" id="Phobius"/>
    </source>
</evidence>
<evidence type="ECO:0000313" key="2">
    <source>
        <dbReference type="EMBL" id="PVZ93491.1"/>
    </source>
</evidence>
<keyword evidence="1" id="KW-0812">Transmembrane</keyword>
<keyword evidence="1" id="KW-0472">Membrane</keyword>
<dbReference type="AlphaFoldDB" id="A0A2V1HM59"/>
<feature type="transmembrane region" description="Helical" evidence="1">
    <location>
        <begin position="164"/>
        <end position="185"/>
    </location>
</feature>
<proteinExistence type="predicted"/>
<dbReference type="OrthoDB" id="3388334at2"/>
<dbReference type="Proteomes" id="UP000244893">
    <property type="component" value="Unassembled WGS sequence"/>
</dbReference>